<dbReference type="EMBL" id="PQIB02000004">
    <property type="protein sequence ID" value="RLN24125.1"/>
    <property type="molecule type" value="Genomic_DNA"/>
</dbReference>
<evidence type="ECO:0000313" key="9">
    <source>
        <dbReference type="Proteomes" id="UP000275267"/>
    </source>
</evidence>
<dbReference type="Gene3D" id="2.60.120.330">
    <property type="entry name" value="B-lactam Antibiotic, Isopenicillin N Synthase, Chain"/>
    <property type="match status" value="1"/>
</dbReference>
<gene>
    <name evidence="8" type="ORF">C2845_PM07G11530</name>
</gene>
<dbReference type="InterPro" id="IPR005123">
    <property type="entry name" value="Oxoglu/Fe-dep_dioxygenase_dom"/>
</dbReference>
<name>A0A3L6SPV9_PANMI</name>
<feature type="region of interest" description="Disordered" evidence="6">
    <location>
        <begin position="1"/>
        <end position="28"/>
    </location>
</feature>
<organism evidence="8 9">
    <name type="scientific">Panicum miliaceum</name>
    <name type="common">Proso millet</name>
    <name type="synonym">Broomcorn millet</name>
    <dbReference type="NCBI Taxonomy" id="4540"/>
    <lineage>
        <taxon>Eukaryota</taxon>
        <taxon>Viridiplantae</taxon>
        <taxon>Streptophyta</taxon>
        <taxon>Embryophyta</taxon>
        <taxon>Tracheophyta</taxon>
        <taxon>Spermatophyta</taxon>
        <taxon>Magnoliopsida</taxon>
        <taxon>Liliopsida</taxon>
        <taxon>Poales</taxon>
        <taxon>Poaceae</taxon>
        <taxon>PACMAD clade</taxon>
        <taxon>Panicoideae</taxon>
        <taxon>Panicodae</taxon>
        <taxon>Paniceae</taxon>
        <taxon>Panicinae</taxon>
        <taxon>Panicum</taxon>
        <taxon>Panicum sect. Panicum</taxon>
    </lineage>
</organism>
<dbReference type="InterPro" id="IPR026992">
    <property type="entry name" value="DIOX_N"/>
</dbReference>
<dbReference type="STRING" id="4540.A0A3L6SPV9"/>
<sequence>MDPATARASHRKRKRKRKRYDGQQGTASVDDDDAWAVFRFHESRGGIRALVESGITTVPPLFLVPTAPVSSAAMNFVVPSVDLFLPRSDAVALVRAAARSSGIFQVTNHGVPAGTVDSALSVVRAFNEQPFAARSPFYSVSPIGAVTYATIPIPRPMNGQPRDSLIVRFDHPRDHDLRNLPAACRDSLLEYHRSLTRLGKEIAGLLLEGLGVGAERLEQVEGFLMQCHYHPRCPEPERALGSREHTDGDLFTVLSQDGVGELQVRLNGGEWVDVAPVAGTLIVNIGDVLKVVSNDEYKSVEHRVVIKSAQESRVSIALFFNPAKHGRSDFFGPLPELVTEEKPARYRSLSWQQMLDNRTALGHAKPSALDQFRVTLN</sequence>
<dbReference type="AlphaFoldDB" id="A0A3L6SPV9"/>
<dbReference type="Pfam" id="PF14226">
    <property type="entry name" value="DIOX_N"/>
    <property type="match status" value="1"/>
</dbReference>
<comment type="similarity">
    <text evidence="1 5">Belongs to the iron/ascorbate-dependent oxidoreductase family.</text>
</comment>
<evidence type="ECO:0000313" key="8">
    <source>
        <dbReference type="EMBL" id="RLN24125.1"/>
    </source>
</evidence>
<protein>
    <recommendedName>
        <fullName evidence="7">Fe2OG dioxygenase domain-containing protein</fullName>
    </recommendedName>
</protein>
<dbReference type="InterPro" id="IPR044861">
    <property type="entry name" value="IPNS-like_FE2OG_OXY"/>
</dbReference>
<evidence type="ECO:0000256" key="3">
    <source>
        <dbReference type="ARBA" id="ARBA00023002"/>
    </source>
</evidence>
<accession>A0A3L6SPV9</accession>
<dbReference type="PANTHER" id="PTHR10209:SF662">
    <property type="entry name" value="OS01G0536400 PROTEIN"/>
    <property type="match status" value="1"/>
</dbReference>
<feature type="compositionally biased region" description="Basic residues" evidence="6">
    <location>
        <begin position="8"/>
        <end position="19"/>
    </location>
</feature>
<dbReference type="FunFam" id="2.60.120.330:FF:000026">
    <property type="entry name" value="DIBOA-glucoside dioxygenase BX6"/>
    <property type="match status" value="1"/>
</dbReference>
<evidence type="ECO:0000256" key="1">
    <source>
        <dbReference type="ARBA" id="ARBA00008056"/>
    </source>
</evidence>
<feature type="domain" description="Fe2OG dioxygenase" evidence="7">
    <location>
        <begin position="219"/>
        <end position="322"/>
    </location>
</feature>
<dbReference type="Pfam" id="PF03171">
    <property type="entry name" value="2OG-FeII_Oxy"/>
    <property type="match status" value="1"/>
</dbReference>
<dbReference type="SUPFAM" id="SSF51197">
    <property type="entry name" value="Clavaminate synthase-like"/>
    <property type="match status" value="1"/>
</dbReference>
<evidence type="ECO:0000256" key="5">
    <source>
        <dbReference type="RuleBase" id="RU003682"/>
    </source>
</evidence>
<keyword evidence="9" id="KW-1185">Reference proteome</keyword>
<keyword evidence="3 5" id="KW-0560">Oxidoreductase</keyword>
<evidence type="ECO:0000256" key="4">
    <source>
        <dbReference type="ARBA" id="ARBA00023004"/>
    </source>
</evidence>
<evidence type="ECO:0000256" key="6">
    <source>
        <dbReference type="SAM" id="MobiDB-lite"/>
    </source>
</evidence>
<keyword evidence="4 5" id="KW-0408">Iron</keyword>
<dbReference type="OrthoDB" id="642916at2759"/>
<dbReference type="PANTHER" id="PTHR10209">
    <property type="entry name" value="OXIDOREDUCTASE, 2OG-FE II OXYGENASE FAMILY PROTEIN"/>
    <property type="match status" value="1"/>
</dbReference>
<dbReference type="GO" id="GO:0046872">
    <property type="term" value="F:metal ion binding"/>
    <property type="evidence" value="ECO:0007669"/>
    <property type="project" value="UniProtKB-KW"/>
</dbReference>
<dbReference type="Proteomes" id="UP000275267">
    <property type="component" value="Unassembled WGS sequence"/>
</dbReference>
<dbReference type="InterPro" id="IPR027443">
    <property type="entry name" value="IPNS-like_sf"/>
</dbReference>
<evidence type="ECO:0000256" key="2">
    <source>
        <dbReference type="ARBA" id="ARBA00022723"/>
    </source>
</evidence>
<proteinExistence type="inferred from homology"/>
<comment type="caution">
    <text evidence="8">The sequence shown here is derived from an EMBL/GenBank/DDBJ whole genome shotgun (WGS) entry which is preliminary data.</text>
</comment>
<reference evidence="9" key="1">
    <citation type="journal article" date="2019" name="Nat. Commun.">
        <title>The genome of broomcorn millet.</title>
        <authorList>
            <person name="Zou C."/>
            <person name="Miki D."/>
            <person name="Li D."/>
            <person name="Tang Q."/>
            <person name="Xiao L."/>
            <person name="Rajput S."/>
            <person name="Deng P."/>
            <person name="Jia W."/>
            <person name="Huang R."/>
            <person name="Zhang M."/>
            <person name="Sun Y."/>
            <person name="Hu J."/>
            <person name="Fu X."/>
            <person name="Schnable P.S."/>
            <person name="Li F."/>
            <person name="Zhang H."/>
            <person name="Feng B."/>
            <person name="Zhu X."/>
            <person name="Liu R."/>
            <person name="Schnable J.C."/>
            <person name="Zhu J.-K."/>
            <person name="Zhang H."/>
        </authorList>
    </citation>
    <scope>NUCLEOTIDE SEQUENCE [LARGE SCALE GENOMIC DNA]</scope>
</reference>
<dbReference type="GO" id="GO:0051213">
    <property type="term" value="F:dioxygenase activity"/>
    <property type="evidence" value="ECO:0007669"/>
    <property type="project" value="UniProtKB-ARBA"/>
</dbReference>
<keyword evidence="2 5" id="KW-0479">Metal-binding</keyword>
<dbReference type="PROSITE" id="PS51471">
    <property type="entry name" value="FE2OG_OXY"/>
    <property type="match status" value="1"/>
</dbReference>
<evidence type="ECO:0000259" key="7">
    <source>
        <dbReference type="PROSITE" id="PS51471"/>
    </source>
</evidence>